<dbReference type="InterPro" id="IPR030390">
    <property type="entry name" value="MeTrfase_TrmA_AS"/>
</dbReference>
<feature type="binding site" evidence="4">
    <location>
        <position position="278"/>
    </location>
    <ligand>
        <name>S-adenosyl-L-methionine</name>
        <dbReference type="ChEBI" id="CHEBI:59789"/>
    </ligand>
</feature>
<evidence type="ECO:0000256" key="4">
    <source>
        <dbReference type="PROSITE-ProRule" id="PRU01024"/>
    </source>
</evidence>
<dbReference type="PANTHER" id="PTHR11061:SF30">
    <property type="entry name" value="TRNA (URACIL(54)-C(5))-METHYLTRANSFERASE"/>
    <property type="match status" value="1"/>
</dbReference>
<keyword evidence="3 4" id="KW-0949">S-adenosyl-L-methionine</keyword>
<dbReference type="Proteomes" id="UP000824200">
    <property type="component" value="Unassembled WGS sequence"/>
</dbReference>
<dbReference type="Pfam" id="PF05958">
    <property type="entry name" value="tRNA_U5-meth_tr"/>
    <property type="match status" value="1"/>
</dbReference>
<proteinExistence type="inferred from homology"/>
<feature type="binding site" evidence="4">
    <location>
        <position position="307"/>
    </location>
    <ligand>
        <name>S-adenosyl-L-methionine</name>
        <dbReference type="ChEBI" id="CHEBI:59789"/>
    </ligand>
</feature>
<dbReference type="PROSITE" id="PS51687">
    <property type="entry name" value="SAM_MT_RNA_M5U"/>
    <property type="match status" value="1"/>
</dbReference>
<name>A0A9D1E5D6_9BACT</name>
<accession>A0A9D1E5D6</accession>
<evidence type="ECO:0000313" key="7">
    <source>
        <dbReference type="Proteomes" id="UP000824200"/>
    </source>
</evidence>
<dbReference type="InterPro" id="IPR029063">
    <property type="entry name" value="SAM-dependent_MTases_sf"/>
</dbReference>
<feature type="active site" evidence="5">
    <location>
        <position position="404"/>
    </location>
</feature>
<reference evidence="6" key="1">
    <citation type="submission" date="2020-10" db="EMBL/GenBank/DDBJ databases">
        <authorList>
            <person name="Gilroy R."/>
        </authorList>
    </citation>
    <scope>NUCLEOTIDE SEQUENCE</scope>
    <source>
        <strain evidence="6">CHK121-14286</strain>
    </source>
</reference>
<comment type="caution">
    <text evidence="6">The sequence shown here is derived from an EMBL/GenBank/DDBJ whole genome shotgun (WGS) entry which is preliminary data.</text>
</comment>
<dbReference type="Gene3D" id="2.40.50.1070">
    <property type="match status" value="1"/>
</dbReference>
<dbReference type="PANTHER" id="PTHR11061">
    <property type="entry name" value="RNA M5U METHYLTRANSFERASE"/>
    <property type="match status" value="1"/>
</dbReference>
<keyword evidence="1 4" id="KW-0489">Methyltransferase</keyword>
<dbReference type="InterPro" id="IPR012340">
    <property type="entry name" value="NA-bd_OB-fold"/>
</dbReference>
<organism evidence="6 7">
    <name type="scientific">Candidatus Fimimonas gallinarum</name>
    <dbReference type="NCBI Taxonomy" id="2840821"/>
    <lineage>
        <taxon>Bacteria</taxon>
        <taxon>Pseudomonadati</taxon>
        <taxon>Myxococcota</taxon>
        <taxon>Myxococcia</taxon>
        <taxon>Myxococcales</taxon>
        <taxon>Cystobacterineae</taxon>
        <taxon>Myxococcaceae</taxon>
        <taxon>Myxococcaceae incertae sedis</taxon>
        <taxon>Candidatus Fimimonas</taxon>
    </lineage>
</organism>
<dbReference type="GO" id="GO:0070475">
    <property type="term" value="P:rRNA base methylation"/>
    <property type="evidence" value="ECO:0007669"/>
    <property type="project" value="TreeGrafter"/>
</dbReference>
<dbReference type="EC" id="2.1.1.190" evidence="6"/>
<dbReference type="EMBL" id="DVHL01000047">
    <property type="protein sequence ID" value="HIR66404.1"/>
    <property type="molecule type" value="Genomic_DNA"/>
</dbReference>
<protein>
    <submittedName>
        <fullName evidence="6">23S rRNA (Uracil(1939)-C(5))-methyltransferase RlmD</fullName>
        <ecNumber evidence="6">2.1.1.190</ecNumber>
    </submittedName>
</protein>
<gene>
    <name evidence="6" type="primary">rlmD</name>
    <name evidence="6" type="ORF">IAC95_05945</name>
</gene>
<evidence type="ECO:0000313" key="6">
    <source>
        <dbReference type="EMBL" id="HIR66404.1"/>
    </source>
</evidence>
<dbReference type="Gene3D" id="2.40.50.140">
    <property type="entry name" value="Nucleic acid-binding proteins"/>
    <property type="match status" value="1"/>
</dbReference>
<dbReference type="InterPro" id="IPR010280">
    <property type="entry name" value="U5_MeTrfase_fam"/>
</dbReference>
<evidence type="ECO:0000256" key="3">
    <source>
        <dbReference type="ARBA" id="ARBA00022691"/>
    </source>
</evidence>
<comment type="similarity">
    <text evidence="4">Belongs to the class I-like SAM-binding methyltransferase superfamily. RNA M5U methyltransferase family.</text>
</comment>
<evidence type="ECO:0000256" key="5">
    <source>
        <dbReference type="PROSITE-ProRule" id="PRU10015"/>
    </source>
</evidence>
<dbReference type="NCBIfam" id="TIGR00479">
    <property type="entry name" value="rumA"/>
    <property type="match status" value="1"/>
</dbReference>
<evidence type="ECO:0000256" key="1">
    <source>
        <dbReference type="ARBA" id="ARBA00022603"/>
    </source>
</evidence>
<feature type="active site" description="Nucleophile" evidence="4">
    <location>
        <position position="404"/>
    </location>
</feature>
<keyword evidence="2 4" id="KW-0808">Transferase</keyword>
<dbReference type="Gene3D" id="3.40.50.150">
    <property type="entry name" value="Vaccinia Virus protein VP39"/>
    <property type="match status" value="1"/>
</dbReference>
<dbReference type="PROSITE" id="PS01230">
    <property type="entry name" value="TRMA_1"/>
    <property type="match status" value="1"/>
</dbReference>
<dbReference type="AlphaFoldDB" id="A0A9D1E5D6"/>
<feature type="binding site" evidence="4">
    <location>
        <position position="377"/>
    </location>
    <ligand>
        <name>S-adenosyl-L-methionine</name>
        <dbReference type="ChEBI" id="CHEBI:59789"/>
    </ligand>
</feature>
<evidence type="ECO:0000256" key="2">
    <source>
        <dbReference type="ARBA" id="ARBA00022679"/>
    </source>
</evidence>
<reference evidence="6" key="2">
    <citation type="journal article" date="2021" name="PeerJ">
        <title>Extensive microbial diversity within the chicken gut microbiome revealed by metagenomics and culture.</title>
        <authorList>
            <person name="Gilroy R."/>
            <person name="Ravi A."/>
            <person name="Getino M."/>
            <person name="Pursley I."/>
            <person name="Horton D.L."/>
            <person name="Alikhan N.F."/>
            <person name="Baker D."/>
            <person name="Gharbi K."/>
            <person name="Hall N."/>
            <person name="Watson M."/>
            <person name="Adriaenssens E.M."/>
            <person name="Foster-Nyarko E."/>
            <person name="Jarju S."/>
            <person name="Secka A."/>
            <person name="Antonio M."/>
            <person name="Oren A."/>
            <person name="Chaudhuri R.R."/>
            <person name="La Ragione R."/>
            <person name="Hildebrand F."/>
            <person name="Pallen M.J."/>
        </authorList>
    </citation>
    <scope>NUCLEOTIDE SEQUENCE</scope>
    <source>
        <strain evidence="6">CHK121-14286</strain>
    </source>
</reference>
<dbReference type="SUPFAM" id="SSF53335">
    <property type="entry name" value="S-adenosyl-L-methionine-dependent methyltransferases"/>
    <property type="match status" value="1"/>
</dbReference>
<sequence>MVKQNDKLNYTAQGYANAETVGVVEDTTVFVPQMIVGEEAIVKVNYAKRNVAYADVVQLLKRSAKRKQPSCHYFGKCGGCALMHMRYTEQLAFKRNKVAQNLKKIGAIDVDVLPCVASDKVLGYRNKLSLPVRGRAGNVKIGMFQRASHIVVDMDNCILGDWWSKTLVQLFREYLNSRKIVPYNEKTFAGQVRHIVGRYVDGQLLVTVVSNGKWTEDLAPFVEALKQSFTRFGLFVNENTAKNNVILGNKTRHVHGLKYIEGRHLGVRFRLRPDSFFQVNDNVKDKIYQKTRELLDTSRTEVLVDCFSGIGILTNILASDSYPTYAIELEKSAVKDAEEMKLLNGNANITNICGDVNVELPKVMQANAGKRVSMVVDPPRKGLGESVCDTVLHSQIDNIVYISCDSATLARDLKLLCTAYDVCYLQPFDMFPNTAEVETVVLLTRKN</sequence>
<feature type="binding site" evidence="4">
    <location>
        <position position="328"/>
    </location>
    <ligand>
        <name>S-adenosyl-L-methionine</name>
        <dbReference type="ChEBI" id="CHEBI:59789"/>
    </ligand>
</feature>
<dbReference type="GO" id="GO:0070041">
    <property type="term" value="F:rRNA (uridine-C5-)-methyltransferase activity"/>
    <property type="evidence" value="ECO:0007669"/>
    <property type="project" value="TreeGrafter"/>
</dbReference>